<dbReference type="UniPathway" id="UPA00904">
    <property type="reaction ID" value="UER00878"/>
</dbReference>
<feature type="binding site" evidence="11">
    <location>
        <position position="127"/>
    </location>
    <ligand>
        <name>Ni(2+)</name>
        <dbReference type="ChEBI" id="CHEBI:49786"/>
        <note>for nickel-dependent acireductone dioxygenase activity</note>
    </ligand>
</feature>
<feature type="binding site" evidence="11">
    <location>
        <position position="84"/>
    </location>
    <ligand>
        <name>Ni(2+)</name>
        <dbReference type="ChEBI" id="CHEBI:49786"/>
        <note>for nickel-dependent acireductone dioxygenase activity</note>
    </ligand>
</feature>
<keyword evidence="8 11" id="KW-0408">Iron</keyword>
<feature type="binding site" evidence="11">
    <location>
        <position position="127"/>
    </location>
    <ligand>
        <name>Fe(2+)</name>
        <dbReference type="ChEBI" id="CHEBI:29033"/>
        <note>for iron-dependent acireductone dioxygenase activity</note>
    </ligand>
</feature>
<dbReference type="GO" id="GO:0005634">
    <property type="term" value="C:nucleus"/>
    <property type="evidence" value="ECO:0007669"/>
    <property type="project" value="UniProtKB-SubCell"/>
</dbReference>
<feature type="binding site" evidence="11">
    <location>
        <position position="88"/>
    </location>
    <ligand>
        <name>Fe(2+)</name>
        <dbReference type="ChEBI" id="CHEBI:29033"/>
        <note>for iron-dependent acireductone dioxygenase activity</note>
    </ligand>
</feature>
<protein>
    <recommendedName>
        <fullName evidence="11">Acireductone dioxygenase</fullName>
    </recommendedName>
    <alternativeName>
        <fullName evidence="11">Acireductone dioxygenase (Fe(2+)-requiring)</fullName>
        <shortName evidence="11">ARD'</shortName>
        <shortName evidence="11">Fe-ARD</shortName>
        <ecNumber evidence="11">1.13.11.54</ecNumber>
    </alternativeName>
    <alternativeName>
        <fullName evidence="11">Acireductone dioxygenase (Ni(2+)-requiring)</fullName>
        <shortName evidence="11">ARD</shortName>
        <shortName evidence="11">Ni-ARD</shortName>
        <ecNumber evidence="11">1.13.11.53</ecNumber>
    </alternativeName>
</protein>
<comment type="pathway">
    <text evidence="11">Amino-acid biosynthesis; L-methionine biosynthesis via salvage pathway; L-methionine from S-methyl-5-thio-alpha-D-ribose 1-phosphate: step 5/6.</text>
</comment>
<dbReference type="FunFam" id="2.60.120.10:FF:000099">
    <property type="entry name" value="1,2-dihydroxy-3-keto-5-methylthiopentene dioxygenase"/>
    <property type="match status" value="1"/>
</dbReference>
<dbReference type="HAMAP" id="MF_03154">
    <property type="entry name" value="Salvage_MtnD_euk"/>
    <property type="match status" value="1"/>
</dbReference>
<dbReference type="PANTHER" id="PTHR23418">
    <property type="entry name" value="ACIREDUCTONE DIOXYGENASE"/>
    <property type="match status" value="1"/>
</dbReference>
<dbReference type="PANTHER" id="PTHR23418:SF0">
    <property type="entry name" value="ACIREDUCTONE DIOXYGENASE"/>
    <property type="match status" value="1"/>
</dbReference>
<dbReference type="EC" id="1.13.11.54" evidence="11"/>
<dbReference type="GO" id="GO:0005737">
    <property type="term" value="C:cytoplasm"/>
    <property type="evidence" value="ECO:0007669"/>
    <property type="project" value="UniProtKB-SubCell"/>
</dbReference>
<keyword evidence="2 11" id="KW-0963">Cytoplasm</keyword>
<dbReference type="Gene3D" id="2.60.120.10">
    <property type="entry name" value="Jelly Rolls"/>
    <property type="match status" value="1"/>
</dbReference>
<dbReference type="GO" id="GO:0016151">
    <property type="term" value="F:nickel cation binding"/>
    <property type="evidence" value="ECO:0007669"/>
    <property type="project" value="UniProtKB-UniRule"/>
</dbReference>
<evidence type="ECO:0000256" key="7">
    <source>
        <dbReference type="ARBA" id="ARBA00023002"/>
    </source>
</evidence>
<keyword evidence="10 11" id="KW-0539">Nucleus</keyword>
<dbReference type="OrthoDB" id="1867259at2759"/>
<gene>
    <name evidence="12" type="ORF">OXX778_LOCUS5528</name>
</gene>
<evidence type="ECO:0000313" key="13">
    <source>
        <dbReference type="Proteomes" id="UP000663879"/>
    </source>
</evidence>
<dbReference type="EC" id="1.13.11.53" evidence="11"/>
<comment type="similarity">
    <text evidence="11">Belongs to the acireductone dioxygenase (ARD) family.</text>
</comment>
<comment type="caution">
    <text evidence="12">The sequence shown here is derived from an EMBL/GenBank/DDBJ whole genome shotgun (WGS) entry which is preliminary data.</text>
</comment>
<evidence type="ECO:0000256" key="4">
    <source>
        <dbReference type="ARBA" id="ARBA00022605"/>
    </source>
</evidence>
<comment type="cofactor">
    <cofactor evidence="11">
        <name>Fe(2+)</name>
        <dbReference type="ChEBI" id="CHEBI:29033"/>
    </cofactor>
    <cofactor evidence="11">
        <name>Ni(2+)</name>
        <dbReference type="ChEBI" id="CHEBI:49786"/>
    </cofactor>
    <text evidence="11">Binds either 1 Fe or Ni cation per monomer. Iron-binding promotes an acireductone dioxygenase reaction producing 2-keto-4-methylthiobutyrate, while nickel-binding promotes an acireductone dioxygenase reaction producing 3-(methylsulfanyl)propanoate.</text>
</comment>
<comment type="catalytic activity">
    <reaction evidence="1 11">
        <text>1,2-dihydroxy-5-(methylsulfanyl)pent-1-en-3-one + O2 = 4-methylsulfanyl-2-oxobutanoate + formate + 2 H(+)</text>
        <dbReference type="Rhea" id="RHEA:24504"/>
        <dbReference type="ChEBI" id="CHEBI:15378"/>
        <dbReference type="ChEBI" id="CHEBI:15379"/>
        <dbReference type="ChEBI" id="CHEBI:15740"/>
        <dbReference type="ChEBI" id="CHEBI:16723"/>
        <dbReference type="ChEBI" id="CHEBI:49252"/>
        <dbReference type="EC" id="1.13.11.54"/>
    </reaction>
</comment>
<dbReference type="InterPro" id="IPR014710">
    <property type="entry name" value="RmlC-like_jellyroll"/>
</dbReference>
<evidence type="ECO:0000313" key="12">
    <source>
        <dbReference type="EMBL" id="CAF0782299.1"/>
    </source>
</evidence>
<reference evidence="12" key="1">
    <citation type="submission" date="2021-02" db="EMBL/GenBank/DDBJ databases">
        <authorList>
            <person name="Nowell W R."/>
        </authorList>
    </citation>
    <scope>NUCLEOTIDE SEQUENCE</scope>
    <source>
        <strain evidence="12">Ploen Becks lab</strain>
    </source>
</reference>
<feature type="binding site" evidence="11">
    <location>
        <position position="82"/>
    </location>
    <ligand>
        <name>Ni(2+)</name>
        <dbReference type="ChEBI" id="CHEBI:49786"/>
        <note>for nickel-dependent acireductone dioxygenase activity</note>
    </ligand>
</feature>
<evidence type="ECO:0000256" key="10">
    <source>
        <dbReference type="ARBA" id="ARBA00023242"/>
    </source>
</evidence>
<keyword evidence="6 11" id="KW-0223">Dioxygenase</keyword>
<evidence type="ECO:0000256" key="8">
    <source>
        <dbReference type="ARBA" id="ARBA00023004"/>
    </source>
</evidence>
<keyword evidence="13" id="KW-1185">Reference proteome</keyword>
<sequence length="177" mass="20828">MLDDSEVVSQFDRNYARPVSEGEVREKVGLTYHHVNVDDLEHDDEFNKLKKEMGITYQDNVVISPSSMPNYEDKLKIFFCEHLHADDEIRLVKDGSGYFDIRDDHDNWLRIWVQKGDLITLPAGSYHRFTTDDKHFINAIRLFVGDPVWTPLNRPADDHFSRLEYLRKHPLNVVHAY</sequence>
<keyword evidence="3 11" id="KW-0533">Nickel</keyword>
<feature type="binding site" evidence="11">
    <location>
        <position position="82"/>
    </location>
    <ligand>
        <name>Fe(2+)</name>
        <dbReference type="ChEBI" id="CHEBI:29033"/>
        <note>for iron-dependent acireductone dioxygenase activity</note>
    </ligand>
</feature>
<comment type="subcellular location">
    <subcellularLocation>
        <location evidence="11">Cytoplasm</location>
    </subcellularLocation>
    <subcellularLocation>
        <location evidence="11">Nucleus</location>
    </subcellularLocation>
</comment>
<accession>A0A813RM70</accession>
<evidence type="ECO:0000256" key="5">
    <source>
        <dbReference type="ARBA" id="ARBA00022723"/>
    </source>
</evidence>
<dbReference type="GO" id="GO:0005506">
    <property type="term" value="F:iron ion binding"/>
    <property type="evidence" value="ECO:0007669"/>
    <property type="project" value="UniProtKB-UniRule"/>
</dbReference>
<comment type="catalytic activity">
    <reaction evidence="11">
        <text>1,2-dihydroxy-5-(methylsulfanyl)pent-1-en-3-one + O2 = 3-(methylsulfanyl)propanoate + CO + formate + 2 H(+)</text>
        <dbReference type="Rhea" id="RHEA:14161"/>
        <dbReference type="ChEBI" id="CHEBI:15378"/>
        <dbReference type="ChEBI" id="CHEBI:15379"/>
        <dbReference type="ChEBI" id="CHEBI:15740"/>
        <dbReference type="ChEBI" id="CHEBI:17245"/>
        <dbReference type="ChEBI" id="CHEBI:49016"/>
        <dbReference type="ChEBI" id="CHEBI:49252"/>
        <dbReference type="EC" id="1.13.11.53"/>
    </reaction>
</comment>
<evidence type="ECO:0000256" key="1">
    <source>
        <dbReference type="ARBA" id="ARBA00000428"/>
    </source>
</evidence>
<dbReference type="InterPro" id="IPR027496">
    <property type="entry name" value="ARD_euk"/>
</dbReference>
<feature type="binding site" evidence="11">
    <location>
        <position position="88"/>
    </location>
    <ligand>
        <name>Ni(2+)</name>
        <dbReference type="ChEBI" id="CHEBI:49786"/>
        <note>for nickel-dependent acireductone dioxygenase activity</note>
    </ligand>
</feature>
<keyword evidence="4 11" id="KW-0028">Amino-acid biosynthesis</keyword>
<keyword evidence="5 11" id="KW-0479">Metal-binding</keyword>
<dbReference type="InterPro" id="IPR004313">
    <property type="entry name" value="ARD"/>
</dbReference>
<keyword evidence="9 11" id="KW-0486">Methionine biosynthesis</keyword>
<dbReference type="GO" id="GO:0010309">
    <property type="term" value="F:acireductone dioxygenase [iron(II)-requiring] activity"/>
    <property type="evidence" value="ECO:0007669"/>
    <property type="project" value="UniProtKB-UniRule"/>
</dbReference>
<dbReference type="AlphaFoldDB" id="A0A813RM70"/>
<dbReference type="Proteomes" id="UP000663879">
    <property type="component" value="Unassembled WGS sequence"/>
</dbReference>
<evidence type="ECO:0000256" key="9">
    <source>
        <dbReference type="ARBA" id="ARBA00023167"/>
    </source>
</evidence>
<dbReference type="CDD" id="cd02232">
    <property type="entry name" value="cupin_ARD"/>
    <property type="match status" value="1"/>
</dbReference>
<dbReference type="InterPro" id="IPR011051">
    <property type="entry name" value="RmlC_Cupin_sf"/>
</dbReference>
<dbReference type="SUPFAM" id="SSF51182">
    <property type="entry name" value="RmlC-like cupins"/>
    <property type="match status" value="1"/>
</dbReference>
<name>A0A813RM70_9BILA</name>
<dbReference type="Pfam" id="PF03079">
    <property type="entry name" value="ARD"/>
    <property type="match status" value="1"/>
</dbReference>
<dbReference type="GO" id="GO:0019509">
    <property type="term" value="P:L-methionine salvage from methylthioadenosine"/>
    <property type="evidence" value="ECO:0007669"/>
    <property type="project" value="UniProtKB-UniRule"/>
</dbReference>
<evidence type="ECO:0000256" key="3">
    <source>
        <dbReference type="ARBA" id="ARBA00022596"/>
    </source>
</evidence>
<organism evidence="12 13">
    <name type="scientific">Brachionus calyciflorus</name>
    <dbReference type="NCBI Taxonomy" id="104777"/>
    <lineage>
        <taxon>Eukaryota</taxon>
        <taxon>Metazoa</taxon>
        <taxon>Spiralia</taxon>
        <taxon>Gnathifera</taxon>
        <taxon>Rotifera</taxon>
        <taxon>Eurotatoria</taxon>
        <taxon>Monogononta</taxon>
        <taxon>Pseudotrocha</taxon>
        <taxon>Ploima</taxon>
        <taxon>Brachionidae</taxon>
        <taxon>Brachionus</taxon>
    </lineage>
</organism>
<evidence type="ECO:0000256" key="2">
    <source>
        <dbReference type="ARBA" id="ARBA00022490"/>
    </source>
</evidence>
<dbReference type="EMBL" id="CAJNOC010000608">
    <property type="protein sequence ID" value="CAF0782299.1"/>
    <property type="molecule type" value="Genomic_DNA"/>
</dbReference>
<proteinExistence type="inferred from homology"/>
<comment type="function">
    <text evidence="11">Catalyzes 2 different reactions between oxygen and the acireductone 1,2-dihydroxy-3-keto-5-methylthiopentene (DHK-MTPene) depending upon the metal bound in the active site. Fe-containing acireductone dioxygenase (Fe-ARD) produces formate and 2-keto-4-methylthiobutyrate (KMTB), the alpha-ketoacid precursor of methionine in the methionine recycle pathway. Ni-containing acireductone dioxygenase (Ni-ARD) produces methylthiopropionate, carbon monoxide and formate, and does not lie on the methionine recycle pathway.</text>
</comment>
<keyword evidence="7 11" id="KW-0560">Oxidoreductase</keyword>
<feature type="binding site" evidence="11">
    <location>
        <position position="84"/>
    </location>
    <ligand>
        <name>Fe(2+)</name>
        <dbReference type="ChEBI" id="CHEBI:29033"/>
        <note>for iron-dependent acireductone dioxygenase activity</note>
    </ligand>
</feature>
<evidence type="ECO:0000256" key="6">
    <source>
        <dbReference type="ARBA" id="ARBA00022964"/>
    </source>
</evidence>
<dbReference type="GO" id="GO:0010308">
    <property type="term" value="F:acireductone dioxygenase (Ni2+-requiring) activity"/>
    <property type="evidence" value="ECO:0007669"/>
    <property type="project" value="UniProtKB-UniRule"/>
</dbReference>
<evidence type="ECO:0000256" key="11">
    <source>
        <dbReference type="HAMAP-Rule" id="MF_03154"/>
    </source>
</evidence>